<protein>
    <submittedName>
        <fullName evidence="2">Phasin family protein</fullName>
    </submittedName>
</protein>
<dbReference type="AlphaFoldDB" id="A0A2W2C4Y5"/>
<dbReference type="RefSeq" id="WP_111200156.1">
    <property type="nucleotide sequence ID" value="NZ_QKVK01000013.1"/>
</dbReference>
<reference evidence="3" key="1">
    <citation type="submission" date="2018-06" db="EMBL/GenBank/DDBJ databases">
        <title>Aestuariibacter litoralis strain KCTC 52945T.</title>
        <authorList>
            <person name="Li X."/>
            <person name="Salam N."/>
            <person name="Li J.-L."/>
            <person name="Chen Y.-M."/>
            <person name="Yang Z.-W."/>
            <person name="Zhang L.-Y."/>
            <person name="Han M.-X."/>
            <person name="Xiao M."/>
            <person name="Li W.-J."/>
        </authorList>
    </citation>
    <scope>NUCLEOTIDE SEQUENCE [LARGE SCALE GENOMIC DNA]</scope>
    <source>
        <strain evidence="3">KCTC 52945</strain>
    </source>
</reference>
<proteinExistence type="predicted"/>
<feature type="domain" description="Phasin" evidence="1">
    <location>
        <begin position="6"/>
        <end position="104"/>
    </location>
</feature>
<evidence type="ECO:0000259" key="1">
    <source>
        <dbReference type="Pfam" id="PF09361"/>
    </source>
</evidence>
<sequence length="114" mass="12497">MMKSFEEFQSFGKDGFEAYVAASNALTKGFQAIAQEAADYSRKSFEKGTAAFEKLSASKSLDKALEVQQALAKEHYEALVAQVTKMNEMYIATAKEAYKPFEASMAAFGVKAPK</sequence>
<gene>
    <name evidence="2" type="ORF">DK847_19150</name>
</gene>
<keyword evidence="3" id="KW-1185">Reference proteome</keyword>
<evidence type="ECO:0000313" key="3">
    <source>
        <dbReference type="Proteomes" id="UP000248795"/>
    </source>
</evidence>
<dbReference type="InterPro" id="IPR018968">
    <property type="entry name" value="Phasin"/>
</dbReference>
<dbReference type="Proteomes" id="UP000248795">
    <property type="component" value="Unassembled WGS sequence"/>
</dbReference>
<dbReference type="EMBL" id="QKVK01000013">
    <property type="protein sequence ID" value="PZF75223.1"/>
    <property type="molecule type" value="Genomic_DNA"/>
</dbReference>
<name>A0A2W2C4Y5_9HYPH</name>
<accession>A0A2W2C4Y5</accession>
<dbReference type="Pfam" id="PF09361">
    <property type="entry name" value="Phasin_2"/>
    <property type="match status" value="1"/>
</dbReference>
<evidence type="ECO:0000313" key="2">
    <source>
        <dbReference type="EMBL" id="PZF75223.1"/>
    </source>
</evidence>
<organism evidence="2 3">
    <name type="scientific">Aestuariivirga litoralis</name>
    <dbReference type="NCBI Taxonomy" id="2650924"/>
    <lineage>
        <taxon>Bacteria</taxon>
        <taxon>Pseudomonadati</taxon>
        <taxon>Pseudomonadota</taxon>
        <taxon>Alphaproteobacteria</taxon>
        <taxon>Hyphomicrobiales</taxon>
        <taxon>Aestuariivirgaceae</taxon>
        <taxon>Aestuariivirga</taxon>
    </lineage>
</organism>
<comment type="caution">
    <text evidence="2">The sequence shown here is derived from an EMBL/GenBank/DDBJ whole genome shotgun (WGS) entry which is preliminary data.</text>
</comment>